<sequence length="44" mass="4913">MIAHPFVMNTFLPIKSGDINRFAVGTYVIGCNTFNIDCKICYSP</sequence>
<reference evidence="1" key="1">
    <citation type="submission" date="2018-05" db="EMBL/GenBank/DDBJ databases">
        <authorList>
            <person name="Lanie J.A."/>
            <person name="Ng W.-L."/>
            <person name="Kazmierczak K.M."/>
            <person name="Andrzejewski T.M."/>
            <person name="Davidsen T.M."/>
            <person name="Wayne K.J."/>
            <person name="Tettelin H."/>
            <person name="Glass J.I."/>
            <person name="Rusch D."/>
            <person name="Podicherti R."/>
            <person name="Tsui H.-C.T."/>
            <person name="Winkler M.E."/>
        </authorList>
    </citation>
    <scope>NUCLEOTIDE SEQUENCE</scope>
</reference>
<accession>A0A382RXD7</accession>
<name>A0A382RXD7_9ZZZZ</name>
<evidence type="ECO:0000313" key="1">
    <source>
        <dbReference type="EMBL" id="SVD02354.1"/>
    </source>
</evidence>
<organism evidence="1">
    <name type="scientific">marine metagenome</name>
    <dbReference type="NCBI Taxonomy" id="408172"/>
    <lineage>
        <taxon>unclassified sequences</taxon>
        <taxon>metagenomes</taxon>
        <taxon>ecological metagenomes</taxon>
    </lineage>
</organism>
<proteinExistence type="predicted"/>
<dbReference type="EMBL" id="UINC01124902">
    <property type="protein sequence ID" value="SVD02354.1"/>
    <property type="molecule type" value="Genomic_DNA"/>
</dbReference>
<protein>
    <submittedName>
        <fullName evidence="1">Uncharacterized protein</fullName>
    </submittedName>
</protein>
<gene>
    <name evidence="1" type="ORF">METZ01_LOCUS355208</name>
</gene>
<dbReference type="AlphaFoldDB" id="A0A382RXD7"/>